<sequence length="79" mass="9084">MINESAFISNVYPFEVLLSLCKLLGPNPFDRFYSIFYSHFLNFETLPITASPDFNLTIYKSVLSICVCVLVLHFTKKVI</sequence>
<protein>
    <submittedName>
        <fullName evidence="1">Uncharacterized protein</fullName>
    </submittedName>
</protein>
<reference evidence="1 2" key="1">
    <citation type="submission" date="2017-09" db="EMBL/GenBank/DDBJ databases">
        <title>WGS assembly of Aquilegia coerulea Goldsmith.</title>
        <authorList>
            <person name="Hodges S."/>
            <person name="Kramer E."/>
            <person name="Nordborg M."/>
            <person name="Tomkins J."/>
            <person name="Borevitz J."/>
            <person name="Derieg N."/>
            <person name="Yan J."/>
            <person name="Mihaltcheva S."/>
            <person name="Hayes R.D."/>
            <person name="Rokhsar D."/>
        </authorList>
    </citation>
    <scope>NUCLEOTIDE SEQUENCE [LARGE SCALE GENOMIC DNA]</scope>
    <source>
        <strain evidence="2">cv. Goldsmith</strain>
    </source>
</reference>
<name>A0A2G5EPH2_AQUCA</name>
<organism evidence="1 2">
    <name type="scientific">Aquilegia coerulea</name>
    <name type="common">Rocky mountain columbine</name>
    <dbReference type="NCBI Taxonomy" id="218851"/>
    <lineage>
        <taxon>Eukaryota</taxon>
        <taxon>Viridiplantae</taxon>
        <taxon>Streptophyta</taxon>
        <taxon>Embryophyta</taxon>
        <taxon>Tracheophyta</taxon>
        <taxon>Spermatophyta</taxon>
        <taxon>Magnoliopsida</taxon>
        <taxon>Ranunculales</taxon>
        <taxon>Ranunculaceae</taxon>
        <taxon>Thalictroideae</taxon>
        <taxon>Aquilegia</taxon>
    </lineage>
</organism>
<dbReference type="AlphaFoldDB" id="A0A2G5EPH2"/>
<evidence type="ECO:0000313" key="1">
    <source>
        <dbReference type="EMBL" id="PIA57621.1"/>
    </source>
</evidence>
<dbReference type="Proteomes" id="UP000230069">
    <property type="component" value="Unassembled WGS sequence"/>
</dbReference>
<proteinExistence type="predicted"/>
<keyword evidence="2" id="KW-1185">Reference proteome</keyword>
<dbReference type="EMBL" id="KZ305023">
    <property type="protein sequence ID" value="PIA57621.1"/>
    <property type="molecule type" value="Genomic_DNA"/>
</dbReference>
<dbReference type="InParanoid" id="A0A2G5EPH2"/>
<accession>A0A2G5EPH2</accession>
<evidence type="ECO:0000313" key="2">
    <source>
        <dbReference type="Proteomes" id="UP000230069"/>
    </source>
</evidence>
<gene>
    <name evidence="1" type="ORF">AQUCO_00600385v1</name>
</gene>